<evidence type="ECO:0000313" key="8">
    <source>
        <dbReference type="EMBL" id="BDU78470.1"/>
    </source>
</evidence>
<dbReference type="Gene3D" id="3.90.1150.10">
    <property type="entry name" value="Aspartate Aminotransferase, domain 1"/>
    <property type="match status" value="1"/>
</dbReference>
<protein>
    <recommendedName>
        <fullName evidence="6">Aminotransferase</fullName>
        <ecNumber evidence="6">2.6.1.-</ecNumber>
    </recommendedName>
</protein>
<dbReference type="KEGG" id="msea:METESE_34280"/>
<comment type="cofactor">
    <cofactor evidence="1 6">
        <name>pyridoxal 5'-phosphate</name>
        <dbReference type="ChEBI" id="CHEBI:597326"/>
    </cofactor>
</comment>
<dbReference type="CDD" id="cd00609">
    <property type="entry name" value="AAT_like"/>
    <property type="match status" value="1"/>
</dbReference>
<evidence type="ECO:0000256" key="4">
    <source>
        <dbReference type="ARBA" id="ARBA00022679"/>
    </source>
</evidence>
<dbReference type="AlphaFoldDB" id="A0AA48KEW7"/>
<dbReference type="GO" id="GO:0030170">
    <property type="term" value="F:pyridoxal phosphate binding"/>
    <property type="evidence" value="ECO:0007669"/>
    <property type="project" value="InterPro"/>
</dbReference>
<organism evidence="8 9">
    <name type="scientific">Mesoterricola sediminis</name>
    <dbReference type="NCBI Taxonomy" id="2927980"/>
    <lineage>
        <taxon>Bacteria</taxon>
        <taxon>Pseudomonadati</taxon>
        <taxon>Acidobacteriota</taxon>
        <taxon>Holophagae</taxon>
        <taxon>Holophagales</taxon>
        <taxon>Holophagaceae</taxon>
        <taxon>Mesoterricola</taxon>
    </lineage>
</organism>
<evidence type="ECO:0000256" key="1">
    <source>
        <dbReference type="ARBA" id="ARBA00001933"/>
    </source>
</evidence>
<evidence type="ECO:0000259" key="7">
    <source>
        <dbReference type="Pfam" id="PF00155"/>
    </source>
</evidence>
<keyword evidence="3 6" id="KW-0032">Aminotransferase</keyword>
<dbReference type="InterPro" id="IPR004838">
    <property type="entry name" value="NHTrfase_class1_PyrdxlP-BS"/>
</dbReference>
<dbReference type="Pfam" id="PF00155">
    <property type="entry name" value="Aminotran_1_2"/>
    <property type="match status" value="1"/>
</dbReference>
<name>A0AA48KEW7_9BACT</name>
<proteinExistence type="inferred from homology"/>
<dbReference type="RefSeq" id="WP_316410713.1">
    <property type="nucleotide sequence ID" value="NZ_AP027081.1"/>
</dbReference>
<comment type="similarity">
    <text evidence="2 6">Belongs to the class-I pyridoxal-phosphate-dependent aminotransferase family.</text>
</comment>
<feature type="domain" description="Aminotransferase class I/classII large" evidence="7">
    <location>
        <begin position="34"/>
        <end position="343"/>
    </location>
</feature>
<dbReference type="InterPro" id="IPR015421">
    <property type="entry name" value="PyrdxlP-dep_Trfase_major"/>
</dbReference>
<dbReference type="PROSITE" id="PS00105">
    <property type="entry name" value="AA_TRANSFER_CLASS_1"/>
    <property type="match status" value="1"/>
</dbReference>
<dbReference type="Proteomes" id="UP001228113">
    <property type="component" value="Chromosome"/>
</dbReference>
<dbReference type="EMBL" id="AP027081">
    <property type="protein sequence ID" value="BDU78470.1"/>
    <property type="molecule type" value="Genomic_DNA"/>
</dbReference>
<dbReference type="InterPro" id="IPR050596">
    <property type="entry name" value="AspAT/PAT-like"/>
</dbReference>
<dbReference type="InterPro" id="IPR004839">
    <property type="entry name" value="Aminotransferase_I/II_large"/>
</dbReference>
<dbReference type="EC" id="2.6.1.-" evidence="6"/>
<keyword evidence="4 6" id="KW-0808">Transferase</keyword>
<keyword evidence="5" id="KW-0663">Pyridoxal phosphate</keyword>
<evidence type="ECO:0000256" key="3">
    <source>
        <dbReference type="ARBA" id="ARBA00022576"/>
    </source>
</evidence>
<evidence type="ECO:0000256" key="2">
    <source>
        <dbReference type="ARBA" id="ARBA00007441"/>
    </source>
</evidence>
<dbReference type="InterPro" id="IPR015422">
    <property type="entry name" value="PyrdxlP-dep_Trfase_small"/>
</dbReference>
<gene>
    <name evidence="8" type="primary">aspC1</name>
    <name evidence="8" type="ORF">METESE_34280</name>
</gene>
<dbReference type="GO" id="GO:0008483">
    <property type="term" value="F:transaminase activity"/>
    <property type="evidence" value="ECO:0007669"/>
    <property type="project" value="UniProtKB-KW"/>
</dbReference>
<sequence length="404" mass="44684">MLRVSERATVFPDSPIRKLVPYADQARALGRTVYPLNIGQPDIPTPRPFLDALKAYDRQVIAYGKSEGEQPYREALAKYYAGCDIEVSANDIVVTQGGSEAILFAFQVATEPGDEVLVFEPFYTNYNAFALMCDISLRPVRTLASTGFHLPPDEAIRAAIGPRTKAILVCTPNNPTGTVFTEDEMRRLGAIAKDLGLFLISDEVYREFCYEGVHTSVMHLKGLEDNAILVDSVSKRYSACGARIGCLVTRNRDARAAAVRLAMSRLCPASVEQEACLAMAQLGMDFFAPLRDEYRRRRDATYEGLMRIPGVTCLEPKGAFYIMAELPVEDCESFAKWLLTDYHHDNSTVMVAPGPGFYARGKYEEKGQGLNQVRLAYVLETPKLKAAMDILGRAVDAYMAANPS</sequence>
<evidence type="ECO:0000256" key="5">
    <source>
        <dbReference type="ARBA" id="ARBA00022898"/>
    </source>
</evidence>
<evidence type="ECO:0000313" key="9">
    <source>
        <dbReference type="Proteomes" id="UP001228113"/>
    </source>
</evidence>
<dbReference type="GO" id="GO:0006520">
    <property type="term" value="P:amino acid metabolic process"/>
    <property type="evidence" value="ECO:0007669"/>
    <property type="project" value="InterPro"/>
</dbReference>
<dbReference type="SUPFAM" id="SSF53383">
    <property type="entry name" value="PLP-dependent transferases"/>
    <property type="match status" value="1"/>
</dbReference>
<dbReference type="InterPro" id="IPR015424">
    <property type="entry name" value="PyrdxlP-dep_Trfase"/>
</dbReference>
<dbReference type="NCBIfam" id="NF005744">
    <property type="entry name" value="PRK07568.1"/>
    <property type="match status" value="1"/>
</dbReference>
<dbReference type="Gene3D" id="3.40.640.10">
    <property type="entry name" value="Type I PLP-dependent aspartate aminotransferase-like (Major domain)"/>
    <property type="match status" value="1"/>
</dbReference>
<keyword evidence="9" id="KW-1185">Reference proteome</keyword>
<accession>A0AA48KEW7</accession>
<reference evidence="8" key="1">
    <citation type="journal article" date="2023" name="Int. J. Syst. Evol. Microbiol.">
        <title>Mesoterricola silvestris gen. nov., sp. nov., Mesoterricola sediminis sp. nov., Geothrix oryzae sp. nov., Geothrix edaphica sp. nov., Geothrix rubra sp. nov., and Geothrix limicola sp. nov., six novel members of Acidobacteriota isolated from soils.</title>
        <authorList>
            <person name="Itoh H."/>
            <person name="Sugisawa Y."/>
            <person name="Mise K."/>
            <person name="Xu Z."/>
            <person name="Kuniyasu M."/>
            <person name="Ushijima N."/>
            <person name="Kawano K."/>
            <person name="Kobayashi E."/>
            <person name="Shiratori Y."/>
            <person name="Masuda Y."/>
            <person name="Senoo K."/>
        </authorList>
    </citation>
    <scope>NUCLEOTIDE SEQUENCE</scope>
    <source>
        <strain evidence="8">W786</strain>
    </source>
</reference>
<evidence type="ECO:0000256" key="6">
    <source>
        <dbReference type="RuleBase" id="RU000481"/>
    </source>
</evidence>
<dbReference type="PANTHER" id="PTHR46383">
    <property type="entry name" value="ASPARTATE AMINOTRANSFERASE"/>
    <property type="match status" value="1"/>
</dbReference>